<dbReference type="InterPro" id="IPR017271">
    <property type="entry name" value="Tscrpt_reg_HTH_MJ1545_prd"/>
</dbReference>
<sequence length="244" mass="27648">MSMENVYDKFVIDMVGKRIAGDIVWSNDVYNSLRKWRETFRLSQQELAKELGVKQTVIADYERGRRQPGSSFIKRYVSALIRSDAKNGFKVIGELVKMFNLNFPYIMDMGDFISPLPTHEIIRAVDGVILNSFVNQFTVYGYMVANSIKAISTLSGTDFYQFLSLSLNRVLVFTKVAGGRSPMIALKVAPVKPKVVVLHRPVRIDPLALYLSEQEGINIVISTKKTEEELINSMRSLLSSRQEP</sequence>
<dbReference type="EMBL" id="WGGD01000005">
    <property type="protein sequence ID" value="MUN28274.1"/>
    <property type="molecule type" value="Genomic_DNA"/>
</dbReference>
<evidence type="ECO:0000313" key="2">
    <source>
        <dbReference type="EMBL" id="MUN28274.1"/>
    </source>
</evidence>
<gene>
    <name evidence="2" type="ORF">GC250_02045</name>
</gene>
<dbReference type="CDD" id="cd00093">
    <property type="entry name" value="HTH_XRE"/>
    <property type="match status" value="1"/>
</dbReference>
<accession>A0A6A9QHV8</accession>
<comment type="caution">
    <text evidence="2">The sequence shown here is derived from an EMBL/GenBank/DDBJ whole genome shotgun (WGS) entry which is preliminary data.</text>
</comment>
<dbReference type="PROSITE" id="PS50943">
    <property type="entry name" value="HTH_CROC1"/>
    <property type="match status" value="1"/>
</dbReference>
<feature type="domain" description="HTH cro/C1-type" evidence="1">
    <location>
        <begin position="33"/>
        <end position="86"/>
    </location>
</feature>
<evidence type="ECO:0000313" key="3">
    <source>
        <dbReference type="Proteomes" id="UP000470772"/>
    </source>
</evidence>
<dbReference type="Proteomes" id="UP000470772">
    <property type="component" value="Unassembled WGS sequence"/>
</dbReference>
<proteinExistence type="predicted"/>
<dbReference type="InterPro" id="IPR001387">
    <property type="entry name" value="Cro/C1-type_HTH"/>
</dbReference>
<dbReference type="PIRSF" id="PIRSF037724">
    <property type="entry name" value="TF_HTH_MJ1545_prd"/>
    <property type="match status" value="1"/>
</dbReference>
<reference evidence="2 3" key="1">
    <citation type="submission" date="2019-10" db="EMBL/GenBank/DDBJ databases">
        <title>Sequencing and Assembly of Multiple Reported Metal-Biooxidizing Members of the Extremely Thermoacidophilic Archaeal Family Sulfolobaceae.</title>
        <authorList>
            <person name="Counts J.A."/>
            <person name="Kelly R.M."/>
        </authorList>
    </citation>
    <scope>NUCLEOTIDE SEQUENCE [LARGE SCALE GENOMIC DNA]</scope>
    <source>
        <strain evidence="2 3">DSM 6482</strain>
    </source>
</reference>
<dbReference type="AlphaFoldDB" id="A0A6A9QHV8"/>
<dbReference type="SMART" id="SM00530">
    <property type="entry name" value="HTH_XRE"/>
    <property type="match status" value="1"/>
</dbReference>
<dbReference type="Gene3D" id="1.10.260.40">
    <property type="entry name" value="lambda repressor-like DNA-binding domains"/>
    <property type="match status" value="1"/>
</dbReference>
<evidence type="ECO:0000259" key="1">
    <source>
        <dbReference type="PROSITE" id="PS50943"/>
    </source>
</evidence>
<keyword evidence="3" id="KW-1185">Reference proteome</keyword>
<dbReference type="Pfam" id="PF01381">
    <property type="entry name" value="HTH_3"/>
    <property type="match status" value="1"/>
</dbReference>
<dbReference type="InterPro" id="IPR010982">
    <property type="entry name" value="Lambda_DNA-bd_dom_sf"/>
</dbReference>
<dbReference type="SUPFAM" id="SSF47413">
    <property type="entry name" value="lambda repressor-like DNA-binding domains"/>
    <property type="match status" value="1"/>
</dbReference>
<protein>
    <submittedName>
        <fullName evidence="2">Helix-turn-helix domain-containing protein</fullName>
    </submittedName>
</protein>
<organism evidence="2 3">
    <name type="scientific">Sulfuracidifex metallicus DSM 6482 = JCM 9184</name>
    <dbReference type="NCBI Taxonomy" id="523847"/>
    <lineage>
        <taxon>Archaea</taxon>
        <taxon>Thermoproteota</taxon>
        <taxon>Thermoprotei</taxon>
        <taxon>Sulfolobales</taxon>
        <taxon>Sulfolobaceae</taxon>
        <taxon>Sulfuracidifex</taxon>
    </lineage>
</organism>
<name>A0A6A9QHV8_SULME</name>
<dbReference type="GO" id="GO:0003677">
    <property type="term" value="F:DNA binding"/>
    <property type="evidence" value="ECO:0007669"/>
    <property type="project" value="InterPro"/>
</dbReference>